<keyword evidence="1" id="KW-0472">Membrane</keyword>
<reference evidence="2 3" key="1">
    <citation type="journal article" date="2014" name="Genome Biol.">
        <title>Transcriptome and methylome profiling reveals relics of genome dominance in the mesopolyploid Brassica oleracea.</title>
        <authorList>
            <person name="Parkin I.A."/>
            <person name="Koh C."/>
            <person name="Tang H."/>
            <person name="Robinson S.J."/>
            <person name="Kagale S."/>
            <person name="Clarke W.E."/>
            <person name="Town C.D."/>
            <person name="Nixon J."/>
            <person name="Krishnakumar V."/>
            <person name="Bidwell S.L."/>
            <person name="Denoeud F."/>
            <person name="Belcram H."/>
            <person name="Links M.G."/>
            <person name="Just J."/>
            <person name="Clarke C."/>
            <person name="Bender T."/>
            <person name="Huebert T."/>
            <person name="Mason A.S."/>
            <person name="Pires J.C."/>
            <person name="Barker G."/>
            <person name="Moore J."/>
            <person name="Walley P.G."/>
            <person name="Manoli S."/>
            <person name="Batley J."/>
            <person name="Edwards D."/>
            <person name="Nelson M.N."/>
            <person name="Wang X."/>
            <person name="Paterson A.H."/>
            <person name="King G."/>
            <person name="Bancroft I."/>
            <person name="Chalhoub B."/>
            <person name="Sharpe A.G."/>
        </authorList>
    </citation>
    <scope>NUCLEOTIDE SEQUENCE</scope>
    <source>
        <strain evidence="2 3">cv. TO1000</strain>
    </source>
</reference>
<feature type="transmembrane region" description="Helical" evidence="1">
    <location>
        <begin position="36"/>
        <end position="57"/>
    </location>
</feature>
<keyword evidence="3" id="KW-1185">Reference proteome</keyword>
<dbReference type="Gramene" id="Bo9g006370.1">
    <property type="protein sequence ID" value="Bo9g006370.1"/>
    <property type="gene ID" value="Bo9g006370"/>
</dbReference>
<proteinExistence type="predicted"/>
<keyword evidence="1" id="KW-0812">Transmembrane</keyword>
<evidence type="ECO:0000313" key="3">
    <source>
        <dbReference type="Proteomes" id="UP000032141"/>
    </source>
</evidence>
<evidence type="ECO:0000256" key="1">
    <source>
        <dbReference type="SAM" id="Phobius"/>
    </source>
</evidence>
<dbReference type="OMA" id="NIIMHAV"/>
<sequence>MASNTLPAKDLTEVNVSIDDVSTAGPLCSLCFCDSVIYNIIMHAVIIGTVVSLFYHLQKNNEYFSMISFLILSQFVAFIFQLMCVKNWPEALLYGSLSHVFGVTAIFLLLRLISPVLAMRTCIPILSWVGITFIYQAISCCCKAVELDMKAERDAANLV</sequence>
<reference evidence="2" key="2">
    <citation type="submission" date="2015-03" db="UniProtKB">
        <authorList>
            <consortium name="EnsemblPlants"/>
        </authorList>
    </citation>
    <scope>IDENTIFICATION</scope>
</reference>
<dbReference type="Proteomes" id="UP000032141">
    <property type="component" value="Chromosome C9"/>
</dbReference>
<feature type="transmembrane region" description="Helical" evidence="1">
    <location>
        <begin position="91"/>
        <end position="113"/>
    </location>
</feature>
<keyword evidence="1" id="KW-1133">Transmembrane helix</keyword>
<evidence type="ECO:0008006" key="4">
    <source>
        <dbReference type="Google" id="ProtNLM"/>
    </source>
</evidence>
<dbReference type="KEGG" id="boe:106315453"/>
<dbReference type="HOGENOM" id="CLU_1663224_0_0_1"/>
<accession>A0A0D3E081</accession>
<organism evidence="2 3">
    <name type="scientific">Brassica oleracea var. oleracea</name>
    <dbReference type="NCBI Taxonomy" id="109376"/>
    <lineage>
        <taxon>Eukaryota</taxon>
        <taxon>Viridiplantae</taxon>
        <taxon>Streptophyta</taxon>
        <taxon>Embryophyta</taxon>
        <taxon>Tracheophyta</taxon>
        <taxon>Spermatophyta</taxon>
        <taxon>Magnoliopsida</taxon>
        <taxon>eudicotyledons</taxon>
        <taxon>Gunneridae</taxon>
        <taxon>Pentapetalae</taxon>
        <taxon>rosids</taxon>
        <taxon>malvids</taxon>
        <taxon>Brassicales</taxon>
        <taxon>Brassicaceae</taxon>
        <taxon>Brassiceae</taxon>
        <taxon>Brassica</taxon>
    </lineage>
</organism>
<dbReference type="AlphaFoldDB" id="A0A0D3E081"/>
<dbReference type="RefSeq" id="XP_013608635.1">
    <property type="nucleotide sequence ID" value="XM_013753181.1"/>
</dbReference>
<dbReference type="GeneID" id="106315453"/>
<dbReference type="EnsemblPlants" id="Bo9g006370.1">
    <property type="protein sequence ID" value="Bo9g006370.1"/>
    <property type="gene ID" value="Bo9g006370"/>
</dbReference>
<dbReference type="OrthoDB" id="1133943at2759"/>
<name>A0A0D3E081_BRAOL</name>
<protein>
    <recommendedName>
        <fullName evidence="4">Transmembrane protein</fullName>
    </recommendedName>
</protein>
<evidence type="ECO:0000313" key="2">
    <source>
        <dbReference type="EnsemblPlants" id="Bo9g006370.1"/>
    </source>
</evidence>
<feature type="transmembrane region" description="Helical" evidence="1">
    <location>
        <begin position="63"/>
        <end position="84"/>
    </location>
</feature>